<sequence length="145" mass="15782">MSGGSKLTNKQAHALSMMQANPLGWLRHGPMEVRDLALINAHAVPFVKYGSQSFVRKLLDWTVENNENCMEIVAKMGGTVVGFDSRLATGAVNDLTYTLVNVNITATPKQGMIANEEISSRKWDILAMKMSEDYDGNSLAGHSGP</sequence>
<keyword evidence="2" id="KW-1185">Reference proteome</keyword>
<dbReference type="Proteomes" id="UP001392437">
    <property type="component" value="Unassembled WGS sequence"/>
</dbReference>
<dbReference type="EMBL" id="JAQQWP010000006">
    <property type="protein sequence ID" value="KAK8113782.1"/>
    <property type="molecule type" value="Genomic_DNA"/>
</dbReference>
<name>A0AAW0QTT5_9PEZI</name>
<accession>A0AAW0QTT5</accession>
<protein>
    <submittedName>
        <fullName evidence="1">Uncharacterized protein</fullName>
    </submittedName>
</protein>
<reference evidence="1 2" key="1">
    <citation type="submission" date="2023-01" db="EMBL/GenBank/DDBJ databases">
        <title>Analysis of 21 Apiospora genomes using comparative genomics revels a genus with tremendous synthesis potential of carbohydrate active enzymes and secondary metabolites.</title>
        <authorList>
            <person name="Sorensen T."/>
        </authorList>
    </citation>
    <scope>NUCLEOTIDE SEQUENCE [LARGE SCALE GENOMIC DNA]</scope>
    <source>
        <strain evidence="1 2">CBS 117206</strain>
    </source>
</reference>
<organism evidence="1 2">
    <name type="scientific">Apiospora kogelbergensis</name>
    <dbReference type="NCBI Taxonomy" id="1337665"/>
    <lineage>
        <taxon>Eukaryota</taxon>
        <taxon>Fungi</taxon>
        <taxon>Dikarya</taxon>
        <taxon>Ascomycota</taxon>
        <taxon>Pezizomycotina</taxon>
        <taxon>Sordariomycetes</taxon>
        <taxon>Xylariomycetidae</taxon>
        <taxon>Amphisphaeriales</taxon>
        <taxon>Apiosporaceae</taxon>
        <taxon>Apiospora</taxon>
    </lineage>
</organism>
<proteinExistence type="predicted"/>
<gene>
    <name evidence="1" type="ORF">PG999_005851</name>
</gene>
<comment type="caution">
    <text evidence="1">The sequence shown here is derived from an EMBL/GenBank/DDBJ whole genome shotgun (WGS) entry which is preliminary data.</text>
</comment>
<evidence type="ECO:0000313" key="1">
    <source>
        <dbReference type="EMBL" id="KAK8113782.1"/>
    </source>
</evidence>
<evidence type="ECO:0000313" key="2">
    <source>
        <dbReference type="Proteomes" id="UP001392437"/>
    </source>
</evidence>
<dbReference type="AlphaFoldDB" id="A0AAW0QTT5"/>